<comment type="subcellular location">
    <subcellularLocation>
        <location evidence="9">Cell inner membrane</location>
        <topology evidence="9">Multi-pass membrane protein</topology>
    </subcellularLocation>
    <subcellularLocation>
        <location evidence="1">Cell membrane</location>
        <topology evidence="1">Multi-pass membrane protein</topology>
    </subcellularLocation>
</comment>
<feature type="transmembrane region" description="Helical" evidence="9">
    <location>
        <begin position="127"/>
        <end position="152"/>
    </location>
</feature>
<keyword evidence="9" id="KW-0997">Cell inner membrane</keyword>
<keyword evidence="6 9" id="KW-1133">Transmembrane helix</keyword>
<feature type="transmembrane region" description="Helical" evidence="9">
    <location>
        <begin position="89"/>
        <end position="115"/>
    </location>
</feature>
<dbReference type="eggNOG" id="COG0815">
    <property type="taxonomic scope" value="Bacteria"/>
</dbReference>
<protein>
    <recommendedName>
        <fullName evidence="9">Apolipoprotein N-acyltransferase</fullName>
        <shortName evidence="9">ALP N-acyltransferase</shortName>
        <ecNumber evidence="9">2.3.1.269</ecNumber>
    </recommendedName>
</protein>
<feature type="transmembrane region" description="Helical" evidence="9">
    <location>
        <begin position="59"/>
        <end position="77"/>
    </location>
</feature>
<dbReference type="GO" id="GO:0042158">
    <property type="term" value="P:lipoprotein biosynthetic process"/>
    <property type="evidence" value="ECO:0007669"/>
    <property type="project" value="UniProtKB-UniRule"/>
</dbReference>
<comment type="pathway">
    <text evidence="9">Protein modification; lipoprotein biosynthesis (N-acyl transfer).</text>
</comment>
<feature type="domain" description="CN hydrolase" evidence="10">
    <location>
        <begin position="253"/>
        <end position="504"/>
    </location>
</feature>
<dbReference type="STRING" id="323850.Shew_2927"/>
<evidence type="ECO:0000256" key="4">
    <source>
        <dbReference type="ARBA" id="ARBA00022679"/>
    </source>
</evidence>
<feature type="transmembrane region" description="Helical" evidence="9">
    <location>
        <begin position="20"/>
        <end position="47"/>
    </location>
</feature>
<dbReference type="Pfam" id="PF00795">
    <property type="entry name" value="CN_hydrolase"/>
    <property type="match status" value="1"/>
</dbReference>
<evidence type="ECO:0000256" key="8">
    <source>
        <dbReference type="ARBA" id="ARBA00023315"/>
    </source>
</evidence>
<dbReference type="RefSeq" id="WP_011866724.1">
    <property type="nucleotide sequence ID" value="NC_009092.1"/>
</dbReference>
<comment type="catalytic activity">
    <reaction evidence="9">
        <text>N-terminal S-1,2-diacyl-sn-glyceryl-L-cysteinyl-[lipoprotein] + a glycerophospholipid = N-acyl-S-1,2-diacyl-sn-glyceryl-L-cysteinyl-[lipoprotein] + a 2-acyl-sn-glycero-3-phospholipid + H(+)</text>
        <dbReference type="Rhea" id="RHEA:48228"/>
        <dbReference type="Rhea" id="RHEA-COMP:14681"/>
        <dbReference type="Rhea" id="RHEA-COMP:14684"/>
        <dbReference type="ChEBI" id="CHEBI:15378"/>
        <dbReference type="ChEBI" id="CHEBI:136912"/>
        <dbReference type="ChEBI" id="CHEBI:140656"/>
        <dbReference type="ChEBI" id="CHEBI:140657"/>
        <dbReference type="ChEBI" id="CHEBI:140660"/>
        <dbReference type="EC" id="2.3.1.269"/>
    </reaction>
</comment>
<dbReference type="CDD" id="cd07571">
    <property type="entry name" value="ALP_N-acyl_transferase"/>
    <property type="match status" value="1"/>
</dbReference>
<dbReference type="InterPro" id="IPR003010">
    <property type="entry name" value="C-N_Hydrolase"/>
</dbReference>
<dbReference type="SUPFAM" id="SSF56317">
    <property type="entry name" value="Carbon-nitrogen hydrolase"/>
    <property type="match status" value="1"/>
</dbReference>
<feature type="transmembrane region" description="Helical" evidence="9">
    <location>
        <begin position="172"/>
        <end position="193"/>
    </location>
</feature>
<dbReference type="InterPro" id="IPR004563">
    <property type="entry name" value="Apolipo_AcylTrfase"/>
</dbReference>
<evidence type="ECO:0000259" key="10">
    <source>
        <dbReference type="PROSITE" id="PS50263"/>
    </source>
</evidence>
<evidence type="ECO:0000256" key="1">
    <source>
        <dbReference type="ARBA" id="ARBA00004651"/>
    </source>
</evidence>
<evidence type="ECO:0000313" key="11">
    <source>
        <dbReference type="EMBL" id="ABO24793.1"/>
    </source>
</evidence>
<proteinExistence type="inferred from homology"/>
<evidence type="ECO:0000256" key="6">
    <source>
        <dbReference type="ARBA" id="ARBA00022989"/>
    </source>
</evidence>
<dbReference type="Proteomes" id="UP000001558">
    <property type="component" value="Chromosome"/>
</dbReference>
<keyword evidence="3 9" id="KW-1003">Cell membrane</keyword>
<dbReference type="EMBL" id="CP000606">
    <property type="protein sequence ID" value="ABO24793.1"/>
    <property type="molecule type" value="Genomic_DNA"/>
</dbReference>
<evidence type="ECO:0000313" key="12">
    <source>
        <dbReference type="Proteomes" id="UP000001558"/>
    </source>
</evidence>
<keyword evidence="7 9" id="KW-0472">Membrane</keyword>
<dbReference type="EC" id="2.3.1.269" evidence="9"/>
<evidence type="ECO:0000256" key="9">
    <source>
        <dbReference type="HAMAP-Rule" id="MF_01148"/>
    </source>
</evidence>
<evidence type="ECO:0000256" key="3">
    <source>
        <dbReference type="ARBA" id="ARBA00022475"/>
    </source>
</evidence>
<evidence type="ECO:0000256" key="7">
    <source>
        <dbReference type="ARBA" id="ARBA00023136"/>
    </source>
</evidence>
<dbReference type="OrthoDB" id="9804277at2"/>
<gene>
    <name evidence="9" type="primary">lnt</name>
    <name evidence="11" type="ordered locus">Shew_2927</name>
</gene>
<comment type="function">
    <text evidence="9">Catalyzes the phospholipid dependent N-acylation of the N-terminal cysteine of apolipoprotein, the last step in lipoprotein maturation.</text>
</comment>
<organism evidence="11 12">
    <name type="scientific">Shewanella loihica (strain ATCC BAA-1088 / PV-4)</name>
    <dbReference type="NCBI Taxonomy" id="323850"/>
    <lineage>
        <taxon>Bacteria</taxon>
        <taxon>Pseudomonadati</taxon>
        <taxon>Pseudomonadota</taxon>
        <taxon>Gammaproteobacteria</taxon>
        <taxon>Alteromonadales</taxon>
        <taxon>Shewanellaceae</taxon>
        <taxon>Shewanella</taxon>
    </lineage>
</organism>
<evidence type="ECO:0000256" key="2">
    <source>
        <dbReference type="ARBA" id="ARBA00010065"/>
    </source>
</evidence>
<comment type="similarity">
    <text evidence="2 9">Belongs to the CN hydrolase family. Apolipoprotein N-acyltransferase subfamily.</text>
</comment>
<accession>A3QH45</accession>
<dbReference type="HOGENOM" id="CLU_019563_3_0_6"/>
<dbReference type="PROSITE" id="PS50263">
    <property type="entry name" value="CN_HYDROLASE"/>
    <property type="match status" value="1"/>
</dbReference>
<keyword evidence="12" id="KW-1185">Reference proteome</keyword>
<dbReference type="HAMAP" id="MF_01148">
    <property type="entry name" value="Lnt"/>
    <property type="match status" value="1"/>
</dbReference>
<dbReference type="Gene3D" id="3.60.110.10">
    <property type="entry name" value="Carbon-nitrogen hydrolase"/>
    <property type="match status" value="1"/>
</dbReference>
<dbReference type="InterPro" id="IPR036526">
    <property type="entry name" value="C-N_Hydrolase_sf"/>
</dbReference>
<dbReference type="InterPro" id="IPR045378">
    <property type="entry name" value="LNT_N"/>
</dbReference>
<dbReference type="Pfam" id="PF20154">
    <property type="entry name" value="LNT_N"/>
    <property type="match status" value="1"/>
</dbReference>
<dbReference type="GO" id="GO:0016410">
    <property type="term" value="F:N-acyltransferase activity"/>
    <property type="evidence" value="ECO:0007669"/>
    <property type="project" value="UniProtKB-UniRule"/>
</dbReference>
<sequence precursor="true">MLLRLRAIAHHPVIRLVLAYLAGASTALAFAPYALWPIYPLAMAFALWHSRRLTPKQTFLYWLSFGFGSFSVGISWVHVSIDTYGGLPLIASLGLMAILALYLALYPALAAYLSIKLVPKSLTLRFLAVFPAAWVLTEWARGWVLTGFPWLWGGYSQTNGPLAPLASNIGALGLSLVLAMIAGALALAFTHSAEGQGSNGVSSNGVSSNRPRSLSLQAAPLLIITSLAGLGSFASAQLSPITPTGKSVKVALVQGNIAQSMKWQPEALWPTMIKYMDLSRQSLADTDLFIWPEAAIPAPEYMVEEFLDNANKVANLNNSAIITGIISKQQNRFYNSLIVLGNHQQLQQESADYRGDGSNEFRKHHLLPIGEFVPLEDLLRPLAPFFNLPMSSFARGDFQQPNLDAVGHQLAPAICYEIAFPEQLRANVNAGTELLLTVSNDAWFGRSNGPLQHMEIAQMRAIELGRPLLRATNNGITAVVDSQGKITHSLPQFETGVLKAEVPLVSGSTGFARWGQTPLLLLCTIILIGAVIRRLRL</sequence>
<reference evidence="11 12" key="1">
    <citation type="submission" date="2007-03" db="EMBL/GenBank/DDBJ databases">
        <title>Complete sequence of Shewanella loihica PV-4.</title>
        <authorList>
            <consortium name="US DOE Joint Genome Institute"/>
            <person name="Copeland A."/>
            <person name="Lucas S."/>
            <person name="Lapidus A."/>
            <person name="Barry K."/>
            <person name="Detter J.C."/>
            <person name="Glavina del Rio T."/>
            <person name="Hammon N."/>
            <person name="Israni S."/>
            <person name="Dalin E."/>
            <person name="Tice H."/>
            <person name="Pitluck S."/>
            <person name="Chain P."/>
            <person name="Malfatti S."/>
            <person name="Shin M."/>
            <person name="Vergez L."/>
            <person name="Schmutz J."/>
            <person name="Larimer F."/>
            <person name="Land M."/>
            <person name="Hauser L."/>
            <person name="Kyrpides N."/>
            <person name="Mikhailova N."/>
            <person name="Romine M.F."/>
            <person name="Serres G."/>
            <person name="Fredrickson J."/>
            <person name="Tiedje J."/>
            <person name="Richardson P."/>
        </authorList>
    </citation>
    <scope>NUCLEOTIDE SEQUENCE [LARGE SCALE GENOMIC DNA]</scope>
    <source>
        <strain evidence="12">ATCC BAA-1088 / PV-4</strain>
    </source>
</reference>
<dbReference type="UniPathway" id="UPA00666"/>
<dbReference type="GO" id="GO:0005886">
    <property type="term" value="C:plasma membrane"/>
    <property type="evidence" value="ECO:0007669"/>
    <property type="project" value="UniProtKB-SubCell"/>
</dbReference>
<dbReference type="NCBIfam" id="TIGR00546">
    <property type="entry name" value="lnt"/>
    <property type="match status" value="1"/>
</dbReference>
<dbReference type="PANTHER" id="PTHR38686">
    <property type="entry name" value="APOLIPOPROTEIN N-ACYLTRANSFERASE"/>
    <property type="match status" value="1"/>
</dbReference>
<feature type="transmembrane region" description="Helical" evidence="9">
    <location>
        <begin position="514"/>
        <end position="532"/>
    </location>
</feature>
<keyword evidence="11" id="KW-0449">Lipoprotein</keyword>
<dbReference type="KEGG" id="slo:Shew_2927"/>
<keyword evidence="8 9" id="KW-0012">Acyltransferase</keyword>
<keyword evidence="4 9" id="KW-0808">Transferase</keyword>
<dbReference type="AlphaFoldDB" id="A3QH45"/>
<name>A3QH45_SHELP</name>
<evidence type="ECO:0000256" key="5">
    <source>
        <dbReference type="ARBA" id="ARBA00022692"/>
    </source>
</evidence>
<keyword evidence="5 9" id="KW-0812">Transmembrane</keyword>
<dbReference type="PANTHER" id="PTHR38686:SF1">
    <property type="entry name" value="APOLIPOPROTEIN N-ACYLTRANSFERASE"/>
    <property type="match status" value="1"/>
</dbReference>